<dbReference type="EMBL" id="ACOU01000001">
    <property type="protein sequence ID" value="EKX74417.1"/>
    <property type="molecule type" value="Genomic_DNA"/>
</dbReference>
<feature type="binding site" evidence="4">
    <location>
        <position position="48"/>
    </location>
    <ligand>
        <name>Mg(2+)</name>
        <dbReference type="ChEBI" id="CHEBI:18420"/>
    </ligand>
</feature>
<comment type="caution">
    <text evidence="5">The sequence shown here is derived from an EMBL/GenBank/DDBJ whole genome shotgun (WGS) entry which is preliminary data.</text>
</comment>
<dbReference type="STRING" id="1537102.L1LG50"/>
<keyword evidence="1 3" id="KW-0547">Nucleotide-binding</keyword>
<dbReference type="Proteomes" id="UP000031512">
    <property type="component" value="Unassembled WGS sequence"/>
</dbReference>
<dbReference type="InterPro" id="IPR027417">
    <property type="entry name" value="P-loop_NTPase"/>
</dbReference>
<keyword evidence="4" id="KW-0479">Metal-binding</keyword>
<name>L1LG50_THEEQ</name>
<dbReference type="PANTHER" id="PTHR11711">
    <property type="entry name" value="ADP RIBOSYLATION FACTOR-RELATED"/>
    <property type="match status" value="1"/>
</dbReference>
<keyword evidence="2 3" id="KW-0342">GTP-binding</keyword>
<dbReference type="Gene3D" id="3.40.50.300">
    <property type="entry name" value="P-loop containing nucleotide triphosphate hydrolases"/>
    <property type="match status" value="1"/>
</dbReference>
<gene>
    <name evidence="5" type="ORF">BEWA_044970</name>
</gene>
<evidence type="ECO:0000256" key="4">
    <source>
        <dbReference type="PIRSR" id="PIRSR606689-2"/>
    </source>
</evidence>
<dbReference type="Pfam" id="PF00025">
    <property type="entry name" value="Arf"/>
    <property type="match status" value="1"/>
</dbReference>
<dbReference type="GO" id="GO:0046872">
    <property type="term" value="F:metal ion binding"/>
    <property type="evidence" value="ECO:0007669"/>
    <property type="project" value="UniProtKB-KW"/>
</dbReference>
<sequence>MKGVLTKFSKSQPIHVLLLGLRGSGKTLLLYKTFLPKWDTAAAEIEPTILYHYEEVKYSNKTLGIWDFSGDPMIRNVPNFMSRQINTSAIVFVVNILDMNDASNREIFEWISLLESEESLLESCFVILLNGTRDIAQGKAFQNFMIQVEQLKSRMGARFLCKGINATLALKDPGWVTALDFIISHSSKSNTKN</sequence>
<dbReference type="RefSeq" id="XP_004833869.1">
    <property type="nucleotide sequence ID" value="XM_004833812.1"/>
</dbReference>
<dbReference type="OrthoDB" id="414781at2759"/>
<accession>L1LG50</accession>
<dbReference type="VEuPathDB" id="PiroplasmaDB:BEWA_044970"/>
<organism evidence="5 6">
    <name type="scientific">Theileria equi strain WA</name>
    <dbReference type="NCBI Taxonomy" id="1537102"/>
    <lineage>
        <taxon>Eukaryota</taxon>
        <taxon>Sar</taxon>
        <taxon>Alveolata</taxon>
        <taxon>Apicomplexa</taxon>
        <taxon>Aconoidasida</taxon>
        <taxon>Piroplasmida</taxon>
        <taxon>Theileriidae</taxon>
        <taxon>Theileria</taxon>
    </lineage>
</organism>
<evidence type="ECO:0000256" key="1">
    <source>
        <dbReference type="ARBA" id="ARBA00022741"/>
    </source>
</evidence>
<dbReference type="InterPro" id="IPR006689">
    <property type="entry name" value="Small_GTPase_ARF/SAR"/>
</dbReference>
<dbReference type="GO" id="GO:0003924">
    <property type="term" value="F:GTPase activity"/>
    <property type="evidence" value="ECO:0007669"/>
    <property type="project" value="InterPro"/>
</dbReference>
<evidence type="ECO:0000313" key="5">
    <source>
        <dbReference type="EMBL" id="EKX74417.1"/>
    </source>
</evidence>
<keyword evidence="6" id="KW-1185">Reference proteome</keyword>
<dbReference type="InterPro" id="IPR024156">
    <property type="entry name" value="Small_GTPase_ARF"/>
</dbReference>
<dbReference type="GeneID" id="15806696"/>
<dbReference type="eggNOG" id="KOG0072">
    <property type="taxonomic scope" value="Eukaryota"/>
</dbReference>
<feature type="binding site" evidence="3">
    <location>
        <begin position="130"/>
        <end position="134"/>
    </location>
    <ligand>
        <name>GTP</name>
        <dbReference type="ChEBI" id="CHEBI:37565"/>
    </ligand>
</feature>
<dbReference type="SUPFAM" id="SSF52540">
    <property type="entry name" value="P-loop containing nucleoside triphosphate hydrolases"/>
    <property type="match status" value="1"/>
</dbReference>
<feature type="binding site" evidence="3">
    <location>
        <begin position="20"/>
        <end position="27"/>
    </location>
    <ligand>
        <name>GTP</name>
        <dbReference type="ChEBI" id="CHEBI:37565"/>
    </ligand>
</feature>
<feature type="binding site" evidence="4">
    <location>
        <position position="27"/>
    </location>
    <ligand>
        <name>Mg(2+)</name>
        <dbReference type="ChEBI" id="CHEBI:18420"/>
    </ligand>
</feature>
<dbReference type="KEGG" id="beq:BEWA_044970"/>
<dbReference type="GO" id="GO:0005525">
    <property type="term" value="F:GTP binding"/>
    <property type="evidence" value="ECO:0007669"/>
    <property type="project" value="UniProtKB-KW"/>
</dbReference>
<dbReference type="SMART" id="SM00177">
    <property type="entry name" value="ARF"/>
    <property type="match status" value="1"/>
</dbReference>
<evidence type="ECO:0000256" key="2">
    <source>
        <dbReference type="ARBA" id="ARBA00023134"/>
    </source>
</evidence>
<dbReference type="AlphaFoldDB" id="L1LG50"/>
<proteinExistence type="predicted"/>
<feature type="binding site" evidence="3">
    <location>
        <position position="70"/>
    </location>
    <ligand>
        <name>GTP</name>
        <dbReference type="ChEBI" id="CHEBI:37565"/>
    </ligand>
</feature>
<evidence type="ECO:0000313" key="6">
    <source>
        <dbReference type="Proteomes" id="UP000031512"/>
    </source>
</evidence>
<evidence type="ECO:0000256" key="3">
    <source>
        <dbReference type="PIRSR" id="PIRSR606689-1"/>
    </source>
</evidence>
<reference evidence="5 6" key="1">
    <citation type="journal article" date="2012" name="BMC Genomics">
        <title>Comparative genomic analysis and phylogenetic position of Theileria equi.</title>
        <authorList>
            <person name="Kappmeyer L.S."/>
            <person name="Thiagarajan M."/>
            <person name="Herndon D.R."/>
            <person name="Ramsay J.D."/>
            <person name="Caler E."/>
            <person name="Djikeng A."/>
            <person name="Gillespie J.J."/>
            <person name="Lau A.O."/>
            <person name="Roalson E.H."/>
            <person name="Silva J.C."/>
            <person name="Silva M.G."/>
            <person name="Suarez C.E."/>
            <person name="Ueti M.W."/>
            <person name="Nene V.M."/>
            <person name="Mealey R.H."/>
            <person name="Knowles D.P."/>
            <person name="Brayton K.A."/>
        </authorList>
    </citation>
    <scope>NUCLEOTIDE SEQUENCE [LARGE SCALE GENOMIC DNA]</scope>
    <source>
        <strain evidence="5 6">WA</strain>
    </source>
</reference>
<protein>
    <submittedName>
        <fullName evidence="5">ADP-ribosylation factor, putative</fullName>
    </submittedName>
</protein>
<keyword evidence="4" id="KW-0460">Magnesium</keyword>